<dbReference type="InterPro" id="IPR040369">
    <property type="entry name" value="ARMC9"/>
</dbReference>
<feature type="compositionally biased region" description="Basic and acidic residues" evidence="1">
    <location>
        <begin position="42"/>
        <end position="51"/>
    </location>
</feature>
<evidence type="ECO:0000256" key="1">
    <source>
        <dbReference type="SAM" id="MobiDB-lite"/>
    </source>
</evidence>
<dbReference type="EMBL" id="CATQJL010000316">
    <property type="protein sequence ID" value="CAJ0604989.1"/>
    <property type="molecule type" value="Genomic_DNA"/>
</dbReference>
<protein>
    <recommendedName>
        <fullName evidence="2">LisH domain-containing protein</fullName>
    </recommendedName>
</protein>
<feature type="non-terminal residue" evidence="3">
    <location>
        <position position="338"/>
    </location>
</feature>
<dbReference type="GO" id="GO:0097542">
    <property type="term" value="C:ciliary tip"/>
    <property type="evidence" value="ECO:0007669"/>
    <property type="project" value="TreeGrafter"/>
</dbReference>
<sequence>MRAARKLPTRPVRSSLAADRAHFRSSDEVHEVPPDPKTSSSPRKEASGVVERSDRCLLNDLDPSKLSALICGHPAGRGTALLLQALRQQVTIAASSEYSRKALSWIIDNDVLQLKNRRNCALTRVLQADGVDSREQMARLINTLSSFTNGRQYLLTHLRLVLNCVVPVLRGRRLPTTTQEQLLAMLQKTSVRPACQKELLQCGMLEWIVNFLEGRTSAYANEYACSLAINLSLNPASHSLQLRFADSLAAAACNVLNRDAHGFACSLYNSLVLVWLSCGRVRLRAKETRLLDALRTRNLKKICPLCDLHIPYLIAVIAGGNEIVKVPQAPSEGEVDNV</sequence>
<organism evidence="3 4">
    <name type="scientific">Cylicocyclus nassatus</name>
    <name type="common">Nematode worm</name>
    <dbReference type="NCBI Taxonomy" id="53992"/>
    <lineage>
        <taxon>Eukaryota</taxon>
        <taxon>Metazoa</taxon>
        <taxon>Ecdysozoa</taxon>
        <taxon>Nematoda</taxon>
        <taxon>Chromadorea</taxon>
        <taxon>Rhabditida</taxon>
        <taxon>Rhabditina</taxon>
        <taxon>Rhabditomorpha</taxon>
        <taxon>Strongyloidea</taxon>
        <taxon>Strongylidae</taxon>
        <taxon>Cylicocyclus</taxon>
    </lineage>
</organism>
<proteinExistence type="predicted"/>
<reference evidence="3" key="1">
    <citation type="submission" date="2023-07" db="EMBL/GenBank/DDBJ databases">
        <authorList>
            <consortium name="CYATHOMIX"/>
        </authorList>
    </citation>
    <scope>NUCLEOTIDE SEQUENCE</scope>
    <source>
        <strain evidence="3">N/A</strain>
    </source>
</reference>
<evidence type="ECO:0000259" key="2">
    <source>
        <dbReference type="Pfam" id="PF21050"/>
    </source>
</evidence>
<dbReference type="Proteomes" id="UP001176961">
    <property type="component" value="Unassembled WGS sequence"/>
</dbReference>
<gene>
    <name evidence="3" type="ORF">CYNAS_LOCUS16972</name>
</gene>
<dbReference type="PANTHER" id="PTHR14881:SF4">
    <property type="entry name" value="LISH DOMAIN-CONTAINING PROTEIN ARMC9"/>
    <property type="match status" value="1"/>
</dbReference>
<dbReference type="PANTHER" id="PTHR14881">
    <property type="entry name" value="LISH DOMAIN-CONTAINING PROTEIN ARMC9"/>
    <property type="match status" value="1"/>
</dbReference>
<feature type="domain" description="LisH" evidence="2">
    <location>
        <begin position="200"/>
        <end position="297"/>
    </location>
</feature>
<dbReference type="Pfam" id="PF21050">
    <property type="entry name" value="ARMC9_ARM"/>
    <property type="match status" value="1"/>
</dbReference>
<dbReference type="GO" id="GO:0060271">
    <property type="term" value="P:cilium assembly"/>
    <property type="evidence" value="ECO:0007669"/>
    <property type="project" value="InterPro"/>
</dbReference>
<accession>A0AA36H6I4</accession>
<dbReference type="InterPro" id="IPR048959">
    <property type="entry name" value="ARMC9_ARM_dom"/>
</dbReference>
<name>A0AA36H6I4_CYLNA</name>
<evidence type="ECO:0000313" key="4">
    <source>
        <dbReference type="Proteomes" id="UP001176961"/>
    </source>
</evidence>
<evidence type="ECO:0000313" key="3">
    <source>
        <dbReference type="EMBL" id="CAJ0604989.1"/>
    </source>
</evidence>
<dbReference type="AlphaFoldDB" id="A0AA36H6I4"/>
<dbReference type="GO" id="GO:0036064">
    <property type="term" value="C:ciliary basal body"/>
    <property type="evidence" value="ECO:0007669"/>
    <property type="project" value="InterPro"/>
</dbReference>
<comment type="caution">
    <text evidence="3">The sequence shown here is derived from an EMBL/GenBank/DDBJ whole genome shotgun (WGS) entry which is preliminary data.</text>
</comment>
<keyword evidence="4" id="KW-1185">Reference proteome</keyword>
<dbReference type="GO" id="GO:0005814">
    <property type="term" value="C:centriole"/>
    <property type="evidence" value="ECO:0007669"/>
    <property type="project" value="TreeGrafter"/>
</dbReference>
<feature type="region of interest" description="Disordered" evidence="1">
    <location>
        <begin position="1"/>
        <end position="51"/>
    </location>
</feature>
<feature type="compositionally biased region" description="Basic and acidic residues" evidence="1">
    <location>
        <begin position="19"/>
        <end position="34"/>
    </location>
</feature>